<evidence type="ECO:0000313" key="2">
    <source>
        <dbReference type="Proteomes" id="UP000195787"/>
    </source>
</evidence>
<gene>
    <name evidence="1" type="ORF">CZ674_01455</name>
</gene>
<sequence length="242" mass="27467">METQKSARDAFDDMYDQARAEHGYVAYNRTISTTSFAGVRGGPVTESMLEHQSGDLPNDVRKWETFARPLFEDTERWSETTTHTLTVDVSVETVDQLRGRGYGFPLNLPEHGMWLSVDMLHTLAEHSGMKDPSLIRSGRGSFSVGQWDVQRMKPEADKKFRLQAGRLVEHFATKPAASKRLTQLLRDDSLTFNDASIVAEAETVRRTVKRMRVKIEVEVGRRLKPRENPKQIGWALFIGASE</sequence>
<organism evidence="1 2">
    <name type="scientific">Agrococcus casei LMG 22410</name>
    <dbReference type="NCBI Taxonomy" id="1255656"/>
    <lineage>
        <taxon>Bacteria</taxon>
        <taxon>Bacillati</taxon>
        <taxon>Actinomycetota</taxon>
        <taxon>Actinomycetes</taxon>
        <taxon>Micrococcales</taxon>
        <taxon>Microbacteriaceae</taxon>
        <taxon>Agrococcus</taxon>
    </lineage>
</organism>
<reference evidence="1 2" key="1">
    <citation type="submission" date="2017-02" db="EMBL/GenBank/DDBJ databases">
        <authorList>
            <person name="Peterson S.W."/>
        </authorList>
    </citation>
    <scope>NUCLEOTIDE SEQUENCE [LARGE SCALE GENOMIC DNA]</scope>
    <source>
        <strain evidence="1 2">LMG 22410</strain>
    </source>
</reference>
<dbReference type="AlphaFoldDB" id="A0A1R4EXG0"/>
<dbReference type="GeneID" id="303171869"/>
<accession>A0A1R4EXG0</accession>
<dbReference type="EMBL" id="FUHU01000007">
    <property type="protein sequence ID" value="SJM48314.1"/>
    <property type="molecule type" value="Genomic_DNA"/>
</dbReference>
<name>A0A1R4EXG0_9MICO</name>
<dbReference type="Proteomes" id="UP000195787">
    <property type="component" value="Unassembled WGS sequence"/>
</dbReference>
<protein>
    <submittedName>
        <fullName evidence="1">Uncharacterized protein</fullName>
    </submittedName>
</protein>
<proteinExistence type="predicted"/>
<evidence type="ECO:0000313" key="1">
    <source>
        <dbReference type="EMBL" id="SJM48314.1"/>
    </source>
</evidence>
<dbReference type="RefSeq" id="WP_086990558.1">
    <property type="nucleotide sequence ID" value="NZ_FUHU01000007.1"/>
</dbReference>
<keyword evidence="2" id="KW-1185">Reference proteome</keyword>